<gene>
    <name evidence="3" type="ORF">C5167_001088</name>
</gene>
<dbReference type="EMBL" id="CM010723">
    <property type="protein sequence ID" value="RZC76075.1"/>
    <property type="molecule type" value="Genomic_DNA"/>
</dbReference>
<evidence type="ECO:0000313" key="4">
    <source>
        <dbReference type="Proteomes" id="UP000316621"/>
    </source>
</evidence>
<dbReference type="AlphaFoldDB" id="A0A4Y7KVY6"/>
<evidence type="ECO:0000256" key="2">
    <source>
        <dbReference type="SAM" id="Phobius"/>
    </source>
</evidence>
<dbReference type="PANTHER" id="PTHR36804:SF1">
    <property type="entry name" value="OS04G0585600 PROTEIN"/>
    <property type="match status" value="1"/>
</dbReference>
<keyword evidence="2" id="KW-0812">Transmembrane</keyword>
<reference evidence="3 4" key="1">
    <citation type="journal article" date="2018" name="Science">
        <title>The opium poppy genome and morphinan production.</title>
        <authorList>
            <person name="Guo L."/>
            <person name="Winzer T."/>
            <person name="Yang X."/>
            <person name="Li Y."/>
            <person name="Ning Z."/>
            <person name="He Z."/>
            <person name="Teodor R."/>
            <person name="Lu Y."/>
            <person name="Bowser T.A."/>
            <person name="Graham I.A."/>
            <person name="Ye K."/>
        </authorList>
    </citation>
    <scope>NUCLEOTIDE SEQUENCE [LARGE SCALE GENOMIC DNA]</scope>
    <source>
        <strain evidence="4">cv. HN1</strain>
        <tissue evidence="3">Leaves</tissue>
    </source>
</reference>
<name>A0A4Y7KVY6_PAPSO</name>
<dbReference type="Gramene" id="RZC76075">
    <property type="protein sequence ID" value="RZC76075"/>
    <property type="gene ID" value="C5167_001088"/>
</dbReference>
<evidence type="ECO:0000313" key="3">
    <source>
        <dbReference type="EMBL" id="RZC76075.1"/>
    </source>
</evidence>
<feature type="transmembrane region" description="Helical" evidence="2">
    <location>
        <begin position="95"/>
        <end position="117"/>
    </location>
</feature>
<keyword evidence="2" id="KW-0472">Membrane</keyword>
<dbReference type="PANTHER" id="PTHR36804">
    <property type="entry name" value="OSJNBA0013K16.11 PROTEIN"/>
    <property type="match status" value="1"/>
</dbReference>
<feature type="transmembrane region" description="Helical" evidence="2">
    <location>
        <begin position="49"/>
        <end position="71"/>
    </location>
</feature>
<accession>A0A4Y7KVY6</accession>
<feature type="transmembrane region" description="Helical" evidence="2">
    <location>
        <begin position="124"/>
        <end position="144"/>
    </location>
</feature>
<keyword evidence="2" id="KW-1133">Transmembrane helix</keyword>
<feature type="region of interest" description="Disordered" evidence="1">
    <location>
        <begin position="274"/>
        <end position="299"/>
    </location>
</feature>
<organism evidence="3 4">
    <name type="scientific">Papaver somniferum</name>
    <name type="common">Opium poppy</name>
    <dbReference type="NCBI Taxonomy" id="3469"/>
    <lineage>
        <taxon>Eukaryota</taxon>
        <taxon>Viridiplantae</taxon>
        <taxon>Streptophyta</taxon>
        <taxon>Embryophyta</taxon>
        <taxon>Tracheophyta</taxon>
        <taxon>Spermatophyta</taxon>
        <taxon>Magnoliopsida</taxon>
        <taxon>Ranunculales</taxon>
        <taxon>Papaveraceae</taxon>
        <taxon>Papaveroideae</taxon>
        <taxon>Papaver</taxon>
    </lineage>
</organism>
<protein>
    <submittedName>
        <fullName evidence="3">Uncharacterized protein</fullName>
    </submittedName>
</protein>
<feature type="compositionally biased region" description="Basic and acidic residues" evidence="1">
    <location>
        <begin position="274"/>
        <end position="283"/>
    </location>
</feature>
<keyword evidence="4" id="KW-1185">Reference proteome</keyword>
<evidence type="ECO:0000256" key="1">
    <source>
        <dbReference type="SAM" id="MobiDB-lite"/>
    </source>
</evidence>
<proteinExistence type="predicted"/>
<sequence>MISLSLNCLLIKPSPLSQHNHLKLLTNLNPKLNNNNQRRRKSFRCRANFSVDAPFAIVIGASILNSLVFPIPNVPNEEDDEEEEDSTITNTDSRFAVMGIISFVPYFNWLIWVFALLDTGDRRYAVYSIVYLAPYISGIGQQNYLLELVVLGEVRDGACCGIGVGCGGLGGGRGVGGDPGGSGGLGGCLRTNLSLSTDESWLPIASIILCIIHIQLEASIRNGDLQGFQLFSGLAKKKGVHLKGRATNPKKGKIKENIKLPSAQNRLRDEVQGWGEVFEKPLDDPESLSEGGVQDKRKD</sequence>
<dbReference type="Proteomes" id="UP000316621">
    <property type="component" value="Chromosome 9"/>
</dbReference>